<dbReference type="PROSITE" id="PS50222">
    <property type="entry name" value="EF_HAND_2"/>
    <property type="match status" value="1"/>
</dbReference>
<evidence type="ECO:0000313" key="3">
    <source>
        <dbReference type="Proteomes" id="UP001151752"/>
    </source>
</evidence>
<dbReference type="AlphaFoldDB" id="A0A9Q0P3K2"/>
<keyword evidence="3" id="KW-1185">Reference proteome</keyword>
<gene>
    <name evidence="2" type="ORF">OIU74_019385</name>
</gene>
<dbReference type="GO" id="GO:0005509">
    <property type="term" value="F:calcium ion binding"/>
    <property type="evidence" value="ECO:0007669"/>
    <property type="project" value="InterPro"/>
</dbReference>
<protein>
    <submittedName>
        <fullName evidence="2">EH DOMAIN</fullName>
    </submittedName>
</protein>
<dbReference type="GO" id="GO:0005634">
    <property type="term" value="C:nucleus"/>
    <property type="evidence" value="ECO:0007669"/>
    <property type="project" value="TreeGrafter"/>
</dbReference>
<evidence type="ECO:0000313" key="2">
    <source>
        <dbReference type="EMBL" id="KAJ6680893.1"/>
    </source>
</evidence>
<dbReference type="GO" id="GO:0005886">
    <property type="term" value="C:plasma membrane"/>
    <property type="evidence" value="ECO:0007669"/>
    <property type="project" value="TreeGrafter"/>
</dbReference>
<proteinExistence type="predicted"/>
<dbReference type="Proteomes" id="UP001151752">
    <property type="component" value="Chromosome 5"/>
</dbReference>
<name>A0A9Q0P3K2_9ROSI</name>
<organism evidence="2 3">
    <name type="scientific">Salix koriyanagi</name>
    <dbReference type="NCBI Taxonomy" id="2511006"/>
    <lineage>
        <taxon>Eukaryota</taxon>
        <taxon>Viridiplantae</taxon>
        <taxon>Streptophyta</taxon>
        <taxon>Embryophyta</taxon>
        <taxon>Tracheophyta</taxon>
        <taxon>Spermatophyta</taxon>
        <taxon>Magnoliopsida</taxon>
        <taxon>eudicotyledons</taxon>
        <taxon>Gunneridae</taxon>
        <taxon>Pentapetalae</taxon>
        <taxon>rosids</taxon>
        <taxon>fabids</taxon>
        <taxon>Malpighiales</taxon>
        <taxon>Salicaceae</taxon>
        <taxon>Saliceae</taxon>
        <taxon>Salix</taxon>
    </lineage>
</organism>
<dbReference type="PANTHER" id="PTHR11216">
    <property type="entry name" value="EH DOMAIN"/>
    <property type="match status" value="1"/>
</dbReference>
<reference evidence="2" key="1">
    <citation type="submission" date="2022-11" db="EMBL/GenBank/DDBJ databases">
        <authorList>
            <person name="Hyden B.L."/>
            <person name="Feng K."/>
            <person name="Yates T."/>
            <person name="Jawdy S."/>
            <person name="Smart L.B."/>
            <person name="Muchero W."/>
        </authorList>
    </citation>
    <scope>NUCLEOTIDE SEQUENCE</scope>
    <source>
        <tissue evidence="2">Shoot tip</tissue>
    </source>
</reference>
<accession>A0A9Q0P3K2</accession>
<reference evidence="2" key="2">
    <citation type="journal article" date="2023" name="Int. J. Mol. Sci.">
        <title>De Novo Assembly and Annotation of 11 Diverse Shrub Willow (Salix) Genomes Reveals Novel Gene Organization in Sex-Linked Regions.</title>
        <authorList>
            <person name="Hyden B."/>
            <person name="Feng K."/>
            <person name="Yates T.B."/>
            <person name="Jawdy S."/>
            <person name="Cereghino C."/>
            <person name="Smart L.B."/>
            <person name="Muchero W."/>
        </authorList>
    </citation>
    <scope>NUCLEOTIDE SEQUENCE</scope>
    <source>
        <tissue evidence="2">Shoot tip</tissue>
    </source>
</reference>
<sequence length="224" mass="24817">MAVPNMDVFEAYFKRADLDGDARITVAEGVSFFQGSNLPQQVRADRIQSDLDEILKALTEQCKKHGLTVNSTAVIELPFGFHVFRHRHSGGNEPIDQLKCLSNLDSSENERGFFGSNDFGLKPLRTGSTSPAHTIQKNSIFFEESVAGSSLSRFSNSPSMTEGGFSPRVKLKRFYSINSSKDFGHSRAFSSFDDSDPFGSGGPFKGFIRESNSEKKVYDNRSSF</sequence>
<dbReference type="EMBL" id="JAPFFM010000020">
    <property type="protein sequence ID" value="KAJ6680893.1"/>
    <property type="molecule type" value="Genomic_DNA"/>
</dbReference>
<dbReference type="GO" id="GO:0005737">
    <property type="term" value="C:cytoplasm"/>
    <property type="evidence" value="ECO:0007669"/>
    <property type="project" value="TreeGrafter"/>
</dbReference>
<dbReference type="GO" id="GO:0006897">
    <property type="term" value="P:endocytosis"/>
    <property type="evidence" value="ECO:0007669"/>
    <property type="project" value="TreeGrafter"/>
</dbReference>
<dbReference type="PANTHER" id="PTHR11216:SF137">
    <property type="entry name" value="CALCIUM-BINDING EF HAND FAMILY PROTEIN"/>
    <property type="match status" value="1"/>
</dbReference>
<dbReference type="InterPro" id="IPR002048">
    <property type="entry name" value="EF_hand_dom"/>
</dbReference>
<dbReference type="GO" id="GO:0016197">
    <property type="term" value="P:endosomal transport"/>
    <property type="evidence" value="ECO:0007669"/>
    <property type="project" value="TreeGrafter"/>
</dbReference>
<evidence type="ECO:0000259" key="1">
    <source>
        <dbReference type="PROSITE" id="PS50222"/>
    </source>
</evidence>
<dbReference type="Gene3D" id="1.10.238.10">
    <property type="entry name" value="EF-hand"/>
    <property type="match status" value="1"/>
</dbReference>
<feature type="domain" description="EF-hand" evidence="1">
    <location>
        <begin position="4"/>
        <end position="39"/>
    </location>
</feature>
<comment type="caution">
    <text evidence="2">The sequence shown here is derived from an EMBL/GenBank/DDBJ whole genome shotgun (WGS) entry which is preliminary data.</text>
</comment>